<dbReference type="VEuPathDB" id="FungiDB:MUCCIDRAFT_87571"/>
<keyword evidence="2" id="KW-1185">Reference proteome</keyword>
<proteinExistence type="predicted"/>
<sequence length="93" mass="10725">MRDIPGNMDLSPPFSHFAYEEYQAILHLRLTLDRSSHVVLYPGLCAFQVFACIQQGIWSTHYCHVFRHSPFNPSNVHRALHCLDSQLSIDTLI</sequence>
<dbReference type="EMBL" id="AMYB01000002">
    <property type="protein sequence ID" value="OAD06698.1"/>
    <property type="molecule type" value="Genomic_DNA"/>
</dbReference>
<reference evidence="1 2" key="1">
    <citation type="submission" date="2015-06" db="EMBL/GenBank/DDBJ databases">
        <title>Expansion of signal transduction pathways in fungi by whole-genome duplication.</title>
        <authorList>
            <consortium name="DOE Joint Genome Institute"/>
            <person name="Corrochano L.M."/>
            <person name="Kuo A."/>
            <person name="Marcet-Houben M."/>
            <person name="Polaino S."/>
            <person name="Salamov A."/>
            <person name="Villalobos J.M."/>
            <person name="Alvarez M.I."/>
            <person name="Avalos J."/>
            <person name="Benito E.P."/>
            <person name="Benoit I."/>
            <person name="Burger G."/>
            <person name="Camino L.P."/>
            <person name="Canovas D."/>
            <person name="Cerda-Olmedo E."/>
            <person name="Cheng J.-F."/>
            <person name="Dominguez A."/>
            <person name="Elias M."/>
            <person name="Eslava A.P."/>
            <person name="Glaser F."/>
            <person name="Grimwood J."/>
            <person name="Gutierrez G."/>
            <person name="Heitman J."/>
            <person name="Henrissat B."/>
            <person name="Iturriaga E.A."/>
            <person name="Lang B.F."/>
            <person name="Lavin J.L."/>
            <person name="Lee S."/>
            <person name="Li W."/>
            <person name="Lindquist E."/>
            <person name="Lopez-Garcia S."/>
            <person name="Luque E.M."/>
            <person name="Marcos A.T."/>
            <person name="Martin J."/>
            <person name="Mccluskey K."/>
            <person name="Medina H.R."/>
            <person name="Miralles-Duran A."/>
            <person name="Miyazaki A."/>
            <person name="Munoz-Torres E."/>
            <person name="Oguiza J.A."/>
            <person name="Ohm R."/>
            <person name="Olmedo M."/>
            <person name="Orejas M."/>
            <person name="Ortiz-Castellanos L."/>
            <person name="Pisabarro A.G."/>
            <person name="Rodriguez-Romero J."/>
            <person name="Ruiz-Herrera J."/>
            <person name="Ruiz-Vazquez R."/>
            <person name="Sanz C."/>
            <person name="Schackwitz W."/>
            <person name="Schmutz J."/>
            <person name="Shahriari M."/>
            <person name="Shelest E."/>
            <person name="Silva-Franco F."/>
            <person name="Soanes D."/>
            <person name="Syed K."/>
            <person name="Tagua V.G."/>
            <person name="Talbot N.J."/>
            <person name="Thon M."/>
            <person name="De Vries R.P."/>
            <person name="Wiebenga A."/>
            <person name="Yadav J.S."/>
            <person name="Braun E.L."/>
            <person name="Baker S."/>
            <person name="Garre V."/>
            <person name="Horwitz B."/>
            <person name="Torres-Martinez S."/>
            <person name="Idnurm A."/>
            <person name="Herrera-Estrella A."/>
            <person name="Gabaldon T."/>
            <person name="Grigoriev I.V."/>
        </authorList>
    </citation>
    <scope>NUCLEOTIDE SEQUENCE [LARGE SCALE GENOMIC DNA]</scope>
    <source>
        <strain evidence="1 2">CBS 277.49</strain>
    </source>
</reference>
<dbReference type="Proteomes" id="UP000077051">
    <property type="component" value="Unassembled WGS sequence"/>
</dbReference>
<evidence type="ECO:0000313" key="2">
    <source>
        <dbReference type="Proteomes" id="UP000077051"/>
    </source>
</evidence>
<dbReference type="AlphaFoldDB" id="A0A168NT15"/>
<protein>
    <submittedName>
        <fullName evidence="1">Uncharacterized protein</fullName>
    </submittedName>
</protein>
<gene>
    <name evidence="1" type="ORF">MUCCIDRAFT_87571</name>
</gene>
<comment type="caution">
    <text evidence="1">The sequence shown here is derived from an EMBL/GenBank/DDBJ whole genome shotgun (WGS) entry which is preliminary data.</text>
</comment>
<accession>A0A168NT15</accession>
<evidence type="ECO:0000313" key="1">
    <source>
        <dbReference type="EMBL" id="OAD06698.1"/>
    </source>
</evidence>
<organism evidence="1 2">
    <name type="scientific">Mucor lusitanicus CBS 277.49</name>
    <dbReference type="NCBI Taxonomy" id="747725"/>
    <lineage>
        <taxon>Eukaryota</taxon>
        <taxon>Fungi</taxon>
        <taxon>Fungi incertae sedis</taxon>
        <taxon>Mucoromycota</taxon>
        <taxon>Mucoromycotina</taxon>
        <taxon>Mucoromycetes</taxon>
        <taxon>Mucorales</taxon>
        <taxon>Mucorineae</taxon>
        <taxon>Mucoraceae</taxon>
        <taxon>Mucor</taxon>
    </lineage>
</organism>
<dbReference type="OrthoDB" id="2274317at2759"/>
<name>A0A168NT15_MUCCL</name>